<dbReference type="Gene3D" id="2.60.40.10">
    <property type="entry name" value="Immunoglobulins"/>
    <property type="match status" value="2"/>
</dbReference>
<dbReference type="SMART" id="SM00409">
    <property type="entry name" value="IG"/>
    <property type="match status" value="1"/>
</dbReference>
<dbReference type="SUPFAM" id="SSF48726">
    <property type="entry name" value="Immunoglobulin"/>
    <property type="match status" value="2"/>
</dbReference>
<dbReference type="Proteomes" id="UP001221898">
    <property type="component" value="Unassembled WGS sequence"/>
</dbReference>
<evidence type="ECO:0000256" key="6">
    <source>
        <dbReference type="SAM" id="Phobius"/>
    </source>
</evidence>
<dbReference type="GO" id="GO:0005829">
    <property type="term" value="C:cytosol"/>
    <property type="evidence" value="ECO:0007669"/>
    <property type="project" value="TreeGrafter"/>
</dbReference>
<dbReference type="GO" id="GO:0000139">
    <property type="term" value="C:Golgi membrane"/>
    <property type="evidence" value="ECO:0007669"/>
    <property type="project" value="TreeGrafter"/>
</dbReference>
<dbReference type="InterPro" id="IPR007110">
    <property type="entry name" value="Ig-like_dom"/>
</dbReference>
<dbReference type="InterPro" id="IPR040096">
    <property type="entry name" value="Ric1"/>
</dbReference>
<gene>
    <name evidence="8" type="ORF">AAFF_G00375280</name>
</gene>
<feature type="transmembrane region" description="Helical" evidence="6">
    <location>
        <begin position="251"/>
        <end position="273"/>
    </location>
</feature>
<proteinExistence type="predicted"/>
<dbReference type="InterPro" id="IPR013106">
    <property type="entry name" value="Ig_V-set"/>
</dbReference>
<protein>
    <recommendedName>
        <fullName evidence="4">Protein RIC1 homolog</fullName>
    </recommendedName>
</protein>
<dbReference type="InterPro" id="IPR013783">
    <property type="entry name" value="Ig-like_fold"/>
</dbReference>
<feature type="compositionally biased region" description="Basic and acidic residues" evidence="5">
    <location>
        <begin position="2173"/>
        <end position="2183"/>
    </location>
</feature>
<dbReference type="InterPro" id="IPR027417">
    <property type="entry name" value="P-loop_NTPase"/>
</dbReference>
<feature type="region of interest" description="Disordered" evidence="5">
    <location>
        <begin position="1211"/>
        <end position="1239"/>
    </location>
</feature>
<dbReference type="Pfam" id="PF07686">
    <property type="entry name" value="V-set"/>
    <property type="match status" value="1"/>
</dbReference>
<feature type="region of interest" description="Disordered" evidence="5">
    <location>
        <begin position="2124"/>
        <end position="2197"/>
    </location>
</feature>
<dbReference type="SUPFAM" id="SSF50978">
    <property type="entry name" value="WD40 repeat-like"/>
    <property type="match status" value="1"/>
</dbReference>
<reference evidence="8" key="1">
    <citation type="journal article" date="2023" name="Science">
        <title>Genome structures resolve the early diversification of teleost fishes.</title>
        <authorList>
            <person name="Parey E."/>
            <person name="Louis A."/>
            <person name="Montfort J."/>
            <person name="Bouchez O."/>
            <person name="Roques C."/>
            <person name="Iampietro C."/>
            <person name="Lluch J."/>
            <person name="Castinel A."/>
            <person name="Donnadieu C."/>
            <person name="Desvignes T."/>
            <person name="Floi Bucao C."/>
            <person name="Jouanno E."/>
            <person name="Wen M."/>
            <person name="Mejri S."/>
            <person name="Dirks R."/>
            <person name="Jansen H."/>
            <person name="Henkel C."/>
            <person name="Chen W.J."/>
            <person name="Zahm M."/>
            <person name="Cabau C."/>
            <person name="Klopp C."/>
            <person name="Thompson A.W."/>
            <person name="Robinson-Rechavi M."/>
            <person name="Braasch I."/>
            <person name="Lecointre G."/>
            <person name="Bobe J."/>
            <person name="Postlethwait J.H."/>
            <person name="Berthelot C."/>
            <person name="Roest Crollius H."/>
            <person name="Guiguen Y."/>
        </authorList>
    </citation>
    <scope>NUCLEOTIDE SEQUENCE</scope>
    <source>
        <strain evidence="8">NC1722</strain>
    </source>
</reference>
<keyword evidence="2 6" id="KW-0472">Membrane</keyword>
<dbReference type="PANTHER" id="PTHR22746:SF10">
    <property type="entry name" value="GUANINE NUCLEOTIDE EXCHANGE FACTOR SUBUNIT RIC1"/>
    <property type="match status" value="1"/>
</dbReference>
<keyword evidence="3" id="KW-0393">Immunoglobulin domain</keyword>
<evidence type="ECO:0000313" key="9">
    <source>
        <dbReference type="Proteomes" id="UP001221898"/>
    </source>
</evidence>
<organism evidence="8 9">
    <name type="scientific">Aldrovandia affinis</name>
    <dbReference type="NCBI Taxonomy" id="143900"/>
    <lineage>
        <taxon>Eukaryota</taxon>
        <taxon>Metazoa</taxon>
        <taxon>Chordata</taxon>
        <taxon>Craniata</taxon>
        <taxon>Vertebrata</taxon>
        <taxon>Euteleostomi</taxon>
        <taxon>Actinopterygii</taxon>
        <taxon>Neopterygii</taxon>
        <taxon>Teleostei</taxon>
        <taxon>Notacanthiformes</taxon>
        <taxon>Halosauridae</taxon>
        <taxon>Aldrovandia</taxon>
    </lineage>
</organism>
<evidence type="ECO:0000259" key="7">
    <source>
        <dbReference type="PROSITE" id="PS50835"/>
    </source>
</evidence>
<dbReference type="SUPFAM" id="SSF101908">
    <property type="entry name" value="Putative isomerase YbhE"/>
    <property type="match status" value="1"/>
</dbReference>
<keyword evidence="9" id="KW-1185">Reference proteome</keyword>
<evidence type="ECO:0000256" key="3">
    <source>
        <dbReference type="ARBA" id="ARBA00023319"/>
    </source>
</evidence>
<feature type="region of interest" description="Disordered" evidence="5">
    <location>
        <begin position="1931"/>
        <end position="1968"/>
    </location>
</feature>
<dbReference type="GO" id="GO:0006886">
    <property type="term" value="P:intracellular protein transport"/>
    <property type="evidence" value="ECO:0007669"/>
    <property type="project" value="InterPro"/>
</dbReference>
<dbReference type="InterPro" id="IPR036322">
    <property type="entry name" value="WD40_repeat_dom_sf"/>
</dbReference>
<evidence type="ECO:0000256" key="5">
    <source>
        <dbReference type="SAM" id="MobiDB-lite"/>
    </source>
</evidence>
<sequence>MRERDTEGGEGKMDTVLHLILQVILWPGVSALFTVEVTKLSHQAEFHGNVTMECKFRPGDSERNLSVFWRRILPNPPMEVYKLGNGQEDLSSQDSHYRGRVKLMREELRNGRAVLHISSLRINDSGTYQCLVEMGGADYKHITLSVRASYKSINKIIRRIGKEEVELSCQSQGYPQADIVWTDGTGRNITKESNVTVITSNQLFHITSRVTVKSSNNTYTCTFVEEGLTGQSDMFHIPEDLHEKPPGKSSLVPLMFAMIFGIIAICVGIMVYFRQKGSKRHIAAGARDCLLQENYAPACLHQETTTEVLTCVKGSEENRGGVENLGEVLKRRYAALMSDVVAEQHMLFCDKVLPQHLCNSDGLALGVTALLPEVGETIVLEGEPKSGKTSVALTLASTWAQKSEWDLFGIKQCQVVVLVTCEGATGDLFQEVMSQLGLEGELTVCTLREILSGAVEALLVLDGYRFGNRELDESLKEFLKERQTCRTLDTSEDAVIFYCRSLGSLRFHNSVMPSLHPGPTMAFERVVNSHITKATTAQLDPLQFAYHGSILSPLLFILYTDDYRTSHPTHHLAKFADDTLLVPRLSGPSQNHGPALDKFMKWCDTSCPELNVTKTKEMVVVVSSRQQEPRSTSVPTLIHGEPVEVVQQYKYLGTVFDDRLRFDTNTEDILKKCHSTIEEPEPTGDVTGKHRCGGEEAPGILSLVCTTGAKQAMKDSPTLSRLNNSAMGKCSALQPVEGSEQGGDMGVSGKVEDQAGCSVLDELQGSDGRCGKASQTPLPLNTVHCLDQAVVTTLTCHLLTQEAFELQPVIPSLLLSHRPGALSPSVLIVSYVESAKASAQFGFYQQAEWKPDDSMIAVVAANGYILLFDVVGGGEDKYLYEPVYPKGSPRVKVNPGYKEEQCAPALSLEMKRPVDLEAPITSLQSMQEDLVVSTADGFLHILHWNGVSNGRKAINLCTVPFSLDLQSSRAGPSLDLDGVHIRDMEYCVTLDGFAVVFDDGRLGFITPMASRFTADQLQGVWAADVADGTCVAVNNKYRLMAFGCASGSVLVYMIDTTTGSMQLSHRLELTPKHYPDIWNKTGPVKLIQWSPDYSVVMVTWECGGLSLWSVFGAHLICTLGEDFAYRSDGTKKEPIKISSMSWGAEGYHLWVITSSERGRAVDGEMDRAPALQQAGILQFQFIKSALTVNPCTSNQEQVLLIGEDRLYLTCGDPTQAHSPPDQHVPRDSSPLYTPSPSTASQGLSTLLGHRHWHVVQIHSTYLESNWPIRYAAIDTQGQCMAVAGRRGFAHYSSFTRKWKLFGNITQEQNMTVTGGLAWWNEYIVVACYNFIDQQEELRLYLRSSNLDNAFANVTKLHSDTLLLNVFRNMVILFRTDCSICLYNIERRQDGPNLSVSIELLQEVSMSRYIPHPALVVSVTLTSVRTETGITLKAPQQACVAESIMLNLAGQLIMLQRDRSGPQVREKDAPPNHKKLLPFCPPVVLAQCVENVWTTCRSNRKKRHLLEALWLACGEAGMKVWLPLFPRDHRKPHSFLSRRIMLPFHINIYPLAVLFEDALVLGATNETVLYDGLQGPREPLEDHFPFCTVERTSQIYLHHILRQLLVRNLGEQALLLAQSCAGLPYFPHVLELMVHVVLEEEATSREPIPDPLLPTVAKFITEFPLFLQTIVHCARKTEYALWNYLFAAVGNPKDLFEECLMAQDLDTAASYLIILQNMEVPAVSRQHATLLFNTALEQGKWDLCRHMIRFLKAIGSGESETPPLTPTTQEPSSTGGFEFFRHRSISLSQSADSLIPGKFNLQKTLSMPTGPSAKSADRWSKESDCAENMYIDMMLWRHARRLLEEVRLKDLGCFSAQLGFELIGWLCKERTRAARVDNFISALKRLHQDFLWPFPVIPACSVQISSPYKNGRYRAVLGPRLLKSQSADSLLNSEMDTAPPHVTPNSHSWLDSLGAEPKEMDTASSHGPQPQEAFLSPLINKVDECSIGSATDLTETSSMVEGDWTMVDENFSTLSLTQSELEHISMELANKGPHKSQVQLRYLLHIFTEAGCLEWCVVIGLILRDTNIIKQVVSFLDCPEVPAETVQSVRSGLLAVDAWASSDCLGYKPFLGLLRPQLQKLAETAAEQVQPESFQPSSASKQTEPASPRAEESRGPAALGASLPAEALGGSGRTMEDHPTEEQKQQNVEEGAYDCTLS</sequence>
<comment type="caution">
    <text evidence="8">The sequence shown here is derived from an EMBL/GenBank/DDBJ whole genome shotgun (WGS) entry which is preliminary data.</text>
</comment>
<evidence type="ECO:0000256" key="2">
    <source>
        <dbReference type="ARBA" id="ARBA00023136"/>
    </source>
</evidence>
<accession>A0AAD7SGP2</accession>
<feature type="domain" description="Ig-like" evidence="7">
    <location>
        <begin position="27"/>
        <end position="143"/>
    </location>
</feature>
<dbReference type="InterPro" id="IPR009771">
    <property type="entry name" value="RIC1_C"/>
</dbReference>
<feature type="transmembrane region" description="Helical" evidence="6">
    <location>
        <begin position="16"/>
        <end position="35"/>
    </location>
</feature>
<dbReference type="PANTHER" id="PTHR22746">
    <property type="entry name" value="RAB6A-GEF COMPLEX PARTNER PROTEIN 1"/>
    <property type="match status" value="1"/>
</dbReference>
<evidence type="ECO:0000313" key="8">
    <source>
        <dbReference type="EMBL" id="KAJ8401947.1"/>
    </source>
</evidence>
<dbReference type="InterPro" id="IPR036179">
    <property type="entry name" value="Ig-like_dom_sf"/>
</dbReference>
<dbReference type="InterPro" id="IPR015943">
    <property type="entry name" value="WD40/YVTN_repeat-like_dom_sf"/>
</dbReference>
<dbReference type="SMART" id="SM00406">
    <property type="entry name" value="IGv"/>
    <property type="match status" value="1"/>
</dbReference>
<dbReference type="EMBL" id="JAINUG010000067">
    <property type="protein sequence ID" value="KAJ8401947.1"/>
    <property type="molecule type" value="Genomic_DNA"/>
</dbReference>
<dbReference type="Pfam" id="PF07064">
    <property type="entry name" value="RIC1"/>
    <property type="match status" value="1"/>
</dbReference>
<keyword evidence="6" id="KW-0812">Transmembrane</keyword>
<dbReference type="Pfam" id="PF22705">
    <property type="entry name" value="C2-set_3"/>
    <property type="match status" value="1"/>
</dbReference>
<keyword evidence="6" id="KW-1133">Transmembrane helix</keyword>
<name>A0AAD7SGP2_9TELE</name>
<dbReference type="Gene3D" id="3.40.50.300">
    <property type="entry name" value="P-loop containing nucleotide triphosphate hydrolases"/>
    <property type="match status" value="1"/>
</dbReference>
<feature type="domain" description="Ig-like" evidence="7">
    <location>
        <begin position="161"/>
        <end position="222"/>
    </location>
</feature>
<evidence type="ECO:0000256" key="4">
    <source>
        <dbReference type="ARBA" id="ARBA00029879"/>
    </source>
</evidence>
<dbReference type="Pfam" id="PF25440">
    <property type="entry name" value="Beta-prop_RIC1_2nd"/>
    <property type="match status" value="1"/>
</dbReference>
<dbReference type="Gene3D" id="2.130.10.10">
    <property type="entry name" value="YVTN repeat-like/Quinoprotein amine dehydrogenase"/>
    <property type="match status" value="1"/>
</dbReference>
<dbReference type="InterPro" id="IPR003599">
    <property type="entry name" value="Ig_sub"/>
</dbReference>
<dbReference type="PROSITE" id="PS50835">
    <property type="entry name" value="IG_LIKE"/>
    <property type="match status" value="2"/>
</dbReference>
<dbReference type="InterPro" id="IPR053896">
    <property type="entry name" value="BTN3A2-like_Ig-C"/>
</dbReference>
<dbReference type="GO" id="GO:0034066">
    <property type="term" value="C:Ric1-Rgp1 guanyl-nucleotide exchange factor complex"/>
    <property type="evidence" value="ECO:0007669"/>
    <property type="project" value="InterPro"/>
</dbReference>
<evidence type="ECO:0000256" key="1">
    <source>
        <dbReference type="ARBA" id="ARBA00004370"/>
    </source>
</evidence>
<feature type="compositionally biased region" description="Polar residues" evidence="5">
    <location>
        <begin position="2129"/>
        <end position="2144"/>
    </location>
</feature>
<comment type="subcellular location">
    <subcellularLocation>
        <location evidence="1">Membrane</location>
    </subcellularLocation>
</comment>
<feature type="compositionally biased region" description="Polar residues" evidence="5">
    <location>
        <begin position="1230"/>
        <end position="1239"/>
    </location>
</feature>
<dbReference type="GO" id="GO:0042147">
    <property type="term" value="P:retrograde transport, endosome to Golgi"/>
    <property type="evidence" value="ECO:0007669"/>
    <property type="project" value="TreeGrafter"/>
</dbReference>